<reference evidence="2" key="1">
    <citation type="journal article" date="2014" name="Genome Announc.">
        <title>Draft genome sequence of the plant-pathogenic soil fungus Rhizoctonia solani anastomosis group 3 strain Rhs1AP.</title>
        <authorList>
            <person name="Cubeta M.A."/>
            <person name="Thomas E."/>
            <person name="Dean R.A."/>
            <person name="Jabaji S."/>
            <person name="Neate S.M."/>
            <person name="Tavantzis S."/>
            <person name="Toda T."/>
            <person name="Vilgalys R."/>
            <person name="Bharathan N."/>
            <person name="Fedorova-Abrams N."/>
            <person name="Pakala S.B."/>
            <person name="Pakala S.M."/>
            <person name="Zafar N."/>
            <person name="Joardar V."/>
            <person name="Losada L."/>
            <person name="Nierman W.C."/>
        </authorList>
    </citation>
    <scope>NUCLEOTIDE SEQUENCE [LARGE SCALE GENOMIC DNA]</scope>
    <source>
        <strain evidence="2">AG-3</strain>
    </source>
</reference>
<accession>A0A0A1UKV6</accession>
<dbReference type="EMBL" id="JATN01000321">
    <property type="protein sequence ID" value="EUC59485.1"/>
    <property type="molecule type" value="Genomic_DNA"/>
</dbReference>
<evidence type="ECO:0000313" key="2">
    <source>
        <dbReference type="Proteomes" id="UP000030108"/>
    </source>
</evidence>
<comment type="caution">
    <text evidence="1">The sequence shown here is derived from an EMBL/GenBank/DDBJ whole genome shotgun (WGS) entry which is preliminary data.</text>
</comment>
<dbReference type="AlphaFoldDB" id="A0A0A1UKV6"/>
<dbReference type="OrthoDB" id="10538530at2759"/>
<organism evidence="1 2">
    <name type="scientific">Rhizoctonia solani AG-3 Rhs1AP</name>
    <dbReference type="NCBI Taxonomy" id="1086054"/>
    <lineage>
        <taxon>Eukaryota</taxon>
        <taxon>Fungi</taxon>
        <taxon>Dikarya</taxon>
        <taxon>Basidiomycota</taxon>
        <taxon>Agaricomycotina</taxon>
        <taxon>Agaricomycetes</taxon>
        <taxon>Cantharellales</taxon>
        <taxon>Ceratobasidiaceae</taxon>
        <taxon>Rhizoctonia</taxon>
    </lineage>
</organism>
<sequence>MVSILCIDSWHERSRHLVCTRSSSRYPELYVLVSHRLSSATTQSSMDTLVDSSHLGPVHQGIQHAIGYASNSSNNESTWRGVWSTTFVLFHIFSTRLGAALVCQTIPEFLVLRRGGLTNPLAPLERIMTFSSARTVFRPDPKDDSQHHLIEEPISPLKRVMAWGME</sequence>
<protein>
    <submittedName>
        <fullName evidence="1">Uncharacterized protein</fullName>
    </submittedName>
</protein>
<evidence type="ECO:0000313" key="1">
    <source>
        <dbReference type="EMBL" id="EUC59485.1"/>
    </source>
</evidence>
<gene>
    <name evidence="1" type="ORF">RSOL_315440</name>
</gene>
<name>A0A0A1UKV6_9AGAM</name>
<dbReference type="Proteomes" id="UP000030108">
    <property type="component" value="Unassembled WGS sequence"/>
</dbReference>
<proteinExistence type="predicted"/>